<dbReference type="AlphaFoldDB" id="A0A8C0DPX8"/>
<evidence type="ECO:0000256" key="5">
    <source>
        <dbReference type="ARBA" id="ARBA00046696"/>
    </source>
</evidence>
<keyword evidence="3" id="KW-0375">Hydrogen ion transport</keyword>
<reference evidence="6" key="1">
    <citation type="submission" date="2023-09" db="UniProtKB">
        <authorList>
            <consortium name="Ensembl"/>
        </authorList>
    </citation>
    <scope>IDENTIFICATION</scope>
</reference>
<dbReference type="GO" id="GO:0016471">
    <property type="term" value="C:vacuolar proton-transporting V-type ATPase complex"/>
    <property type="evidence" value="ECO:0007669"/>
    <property type="project" value="InterPro"/>
</dbReference>
<dbReference type="Gene3D" id="1.20.5.620">
    <property type="entry name" value="F1F0 ATP synthase subunit B, membrane domain"/>
    <property type="match status" value="1"/>
</dbReference>
<evidence type="ECO:0000256" key="1">
    <source>
        <dbReference type="ARBA" id="ARBA00010066"/>
    </source>
</evidence>
<name>A0A8C0DPX8_BALMU</name>
<proteinExistence type="inferred from homology"/>
<organism evidence="6">
    <name type="scientific">Balaenoptera musculus</name>
    <name type="common">Blue whale</name>
    <dbReference type="NCBI Taxonomy" id="9771"/>
    <lineage>
        <taxon>Eukaryota</taxon>
        <taxon>Metazoa</taxon>
        <taxon>Chordata</taxon>
        <taxon>Craniata</taxon>
        <taxon>Vertebrata</taxon>
        <taxon>Euteleostomi</taxon>
        <taxon>Mammalia</taxon>
        <taxon>Eutheria</taxon>
        <taxon>Laurasiatheria</taxon>
        <taxon>Artiodactyla</taxon>
        <taxon>Whippomorpha</taxon>
        <taxon>Cetacea</taxon>
        <taxon>Mysticeti</taxon>
        <taxon>Balaenopteridae</taxon>
        <taxon>Balaenoptera</taxon>
    </lineage>
</organism>
<accession>A0A8C0DPX8</accession>
<dbReference type="Ensembl" id="ENSBMST00010024801.1">
    <property type="protein sequence ID" value="ENSBMSP00010022512.1"/>
    <property type="gene ID" value="ENSBMSG00010016359.1"/>
</dbReference>
<evidence type="ECO:0000313" key="6">
    <source>
        <dbReference type="Ensembl" id="ENSBMSP00010022512.1"/>
    </source>
</evidence>
<keyword evidence="2" id="KW-0813">Transport</keyword>
<dbReference type="Pfam" id="PF03179">
    <property type="entry name" value="V-ATPase_G"/>
    <property type="match status" value="1"/>
</dbReference>
<comment type="similarity">
    <text evidence="1">Belongs to the V-ATPase G subunit family.</text>
</comment>
<comment type="subunit">
    <text evidence="5">V-ATPase is a heteromultimeric enzyme made up of two complexes: the ATP-hydrolytic V1 complex and the proton translocation V0 complex. The V1 complex consists of three catalytic AB heterodimers that form a heterohexamer, three peripheral stalks each consisting of EG heterodimers, one central rotor including subunits D and F, and the regulatory subunits C and H. The proton translocation complex V0 consists of the proton transport subunit a, a ring of proteolipid subunits c9c'', rotary subunit d, subunits e and f, and the accessory subunits ATP6AP1/Ac45 and ATP6AP2/PRR.</text>
</comment>
<dbReference type="GO" id="GO:0046961">
    <property type="term" value="F:proton-transporting ATPase activity, rotational mechanism"/>
    <property type="evidence" value="ECO:0007669"/>
    <property type="project" value="InterPro"/>
</dbReference>
<dbReference type="InterPro" id="IPR005124">
    <property type="entry name" value="V-ATPase_G"/>
</dbReference>
<keyword evidence="4" id="KW-0406">Ion transport</keyword>
<evidence type="ECO:0000256" key="4">
    <source>
        <dbReference type="ARBA" id="ARBA00023065"/>
    </source>
</evidence>
<protein>
    <submittedName>
        <fullName evidence="6">Uncharacterized protein</fullName>
    </submittedName>
</protein>
<evidence type="ECO:0000256" key="3">
    <source>
        <dbReference type="ARBA" id="ARBA00022781"/>
    </source>
</evidence>
<sequence>MHRSQGIQQLLQAEKRAAKEVAEDHKQKNWRLKQARAAARLKLNGTARRGRRNELFSPKSFLKVRGFIYEKVVNSYL</sequence>
<evidence type="ECO:0000256" key="2">
    <source>
        <dbReference type="ARBA" id="ARBA00022448"/>
    </source>
</evidence>